<comment type="similarity">
    <text evidence="1 6 7">Belongs to the peptidase S8 family.</text>
</comment>
<dbReference type="GO" id="GO:0005509">
    <property type="term" value="F:calcium ion binding"/>
    <property type="evidence" value="ECO:0007669"/>
    <property type="project" value="InterPro"/>
</dbReference>
<feature type="signal peptide" evidence="10">
    <location>
        <begin position="1"/>
        <end position="22"/>
    </location>
</feature>
<evidence type="ECO:0000256" key="2">
    <source>
        <dbReference type="ARBA" id="ARBA00022670"/>
    </source>
</evidence>
<feature type="compositionally biased region" description="Acidic residues" evidence="8">
    <location>
        <begin position="1149"/>
        <end position="1187"/>
    </location>
</feature>
<dbReference type="InterPro" id="IPR000209">
    <property type="entry name" value="Peptidase_S8/S53_dom"/>
</dbReference>
<dbReference type="GO" id="GO:0006508">
    <property type="term" value="P:proteolysis"/>
    <property type="evidence" value="ECO:0007669"/>
    <property type="project" value="UniProtKB-KW"/>
</dbReference>
<evidence type="ECO:0000313" key="12">
    <source>
        <dbReference type="EMBL" id="QTH73007.1"/>
    </source>
</evidence>
<dbReference type="PROSITE" id="PS00136">
    <property type="entry name" value="SUBTILASE_ASP"/>
    <property type="match status" value="1"/>
</dbReference>
<sequence>MTTLVKKGLFTVSLCALSVATALDVSATQYVKIGDKTQAITKTNGIITNIYNVTDKDGNLISQKMMRHFEKDRFIIEFAEQPLIQTKKAITREISRQFQNTNTSDIAQKAIIKSQLQQAEARLATIQQATIQQLSAIDKNIKVLNRFSRTSNAIVVEADRATLSAIKKLPNVKNVSRDTVVSIDLTESVPLINAPLVWEILDAEEQTITGKGVSVAILDTGIDYNHIDLGGCLGRSCRITHGYDFVNNDNDPMDGHGHGTHVAGIVGANGTLKGVAPDVTFHAYKVLSDQGSGSTSGIIAALERSVDPDGDINTDDAVDIINMSLSGDGSPTGPLSTATNNTVDAGVIVVVAAGNDGYYGAINSSSPANAKKAITVASSTKSDELSSFSSKATATDLFTKPEITAPGSAINSTIPKGEYASMSGTSMAAPHVAGAVALLKQKDAALTSEKAVQLLAAGAIDIGNDPLAQGPGRMDIEKSIKATTTADVTALNFGQLDSNQSAWTSTRSLTIYNHSDAVQNYRLDFTDELPNGANLSAAQSTFSIPAKSSQTIEVKLNVPNTNALAFALSRSGIYHANIVISSETASQHVPVYFEHSAKLTITTNAPDKVYVALFDDHGVSSTNFVTAEASVEVTAPSKNIWISAIYSNLDTNHIPETAGIKKLKYGLSSHQIQINDDTEFLLDANLLTNTVGLSSVTHKDGTDALPDTINYFGRSFFKTDSGSTGFISFSVKPTHIYFAIGELSDYLDLEISSQFKIAESANENGYYIYRNNITDGISISEELNLDLNSLGSAEVKLPPQSNANSLIVSDGFNLKYVESLSNQISKLNIYEPAQDNSLEYTQVTLLDINYDNGDERALITSPFFDLNESGQLRSSNDTYNYLGTTMLYESNTIDLSGDRTTYFSGIISINETTLEFANSDWNRRLFFADSQNNLYDITASYSFYCESSDGSRTLLSNGYVSIREPNIPKPSDTCEKLLFNLTNSSDLTKPTNSSVLSFYVNEQDTVIPIDQINLLHGEQLYVHPVVNKIDSTIDLTSSFGLKISSVEIRLNGGDWQPLTMVQNENGGTSVPVELVEGDFIADLRITSITSFAEAVSYTLNNFFKFGTDSGEVNDADNDGIPNVQDPDDDNDGYNDDVDAFPFNSKEWIDTDGDGLGDNADTDDDNDGYLDTEDAFPLDPTEWLDTDGDGIGNNTDTDDDGDGHLDEEDVFPLDSNEWVDSDGDGTGNNADSDDDNDGYLDTEDAFPLDADEWLDNDGDGIGNNADSDDDNDGVADSQDAFPLDAAESLDTDGDGIGNNADSDDDNDGVADSQDAFPLDAAESLDTDGDGIGNNADTDDDGDGVNDVQDAYPLDASRSSAPTNNTSDNTSASGGGSLPVFGLIGLFLVSLVRRIKR</sequence>
<keyword evidence="5 6" id="KW-0720">Serine protease</keyword>
<dbReference type="GO" id="GO:0004252">
    <property type="term" value="F:serine-type endopeptidase activity"/>
    <property type="evidence" value="ECO:0007669"/>
    <property type="project" value="UniProtKB-UniRule"/>
</dbReference>
<dbReference type="InterPro" id="IPR013783">
    <property type="entry name" value="Ig-like_fold"/>
</dbReference>
<protein>
    <submittedName>
        <fullName evidence="12">S8 family serine peptidase</fullName>
    </submittedName>
</protein>
<feature type="compositionally biased region" description="Acidic residues" evidence="8">
    <location>
        <begin position="1230"/>
        <end position="1257"/>
    </location>
</feature>
<dbReference type="Proteomes" id="UP000664904">
    <property type="component" value="Plasmid unnamed4"/>
</dbReference>
<dbReference type="Gene3D" id="2.60.40.10">
    <property type="entry name" value="Immunoglobulins"/>
    <property type="match status" value="1"/>
</dbReference>
<reference evidence="12" key="1">
    <citation type="submission" date="2021-03" db="EMBL/GenBank/DDBJ databases">
        <title>Complete Genome of Pseudoalteromonas xiamenensis STKMTI.2, a new potential marine bacterium producing anti-Vibrio compounds.</title>
        <authorList>
            <person name="Handayani D.P."/>
            <person name="Isnansetyo A."/>
            <person name="Istiqomah I."/>
            <person name="Jumina J."/>
        </authorList>
    </citation>
    <scope>NUCLEOTIDE SEQUENCE</scope>
    <source>
        <strain evidence="12">STKMTI.2</strain>
        <plasmid evidence="12">unnamed4</plasmid>
    </source>
</reference>
<dbReference type="PANTHER" id="PTHR43806:SF11">
    <property type="entry name" value="CEREVISIN-RELATED"/>
    <property type="match status" value="1"/>
</dbReference>
<keyword evidence="9" id="KW-1133">Transmembrane helix</keyword>
<evidence type="ECO:0000256" key="5">
    <source>
        <dbReference type="ARBA" id="ARBA00022825"/>
    </source>
</evidence>
<dbReference type="InterPro" id="IPR022398">
    <property type="entry name" value="Peptidase_S8_His-AS"/>
</dbReference>
<dbReference type="Gene3D" id="4.10.1080.10">
    <property type="entry name" value="TSP type-3 repeat"/>
    <property type="match status" value="2"/>
</dbReference>
<feature type="active site" description="Charge relay system" evidence="6">
    <location>
        <position position="426"/>
    </location>
</feature>
<dbReference type="CDD" id="cd07474">
    <property type="entry name" value="Peptidases_S8_subtilisin_Vpr-like"/>
    <property type="match status" value="1"/>
</dbReference>
<geneLocation type="plasmid" evidence="12 13">
    <name>unnamed4</name>
</geneLocation>
<dbReference type="KEGG" id="pxi:J5O05_17270"/>
<gene>
    <name evidence="12" type="ORF">J5O05_17270</name>
</gene>
<dbReference type="InterPro" id="IPR028974">
    <property type="entry name" value="TSP_type-3_rpt"/>
</dbReference>
<evidence type="ECO:0000256" key="3">
    <source>
        <dbReference type="ARBA" id="ARBA00022729"/>
    </source>
</evidence>
<keyword evidence="12" id="KW-0614">Plasmid</keyword>
<keyword evidence="9" id="KW-0812">Transmembrane</keyword>
<evidence type="ECO:0000259" key="11">
    <source>
        <dbReference type="Pfam" id="PF00082"/>
    </source>
</evidence>
<feature type="transmembrane region" description="Helical" evidence="9">
    <location>
        <begin position="1370"/>
        <end position="1390"/>
    </location>
</feature>
<dbReference type="Gene3D" id="3.40.50.200">
    <property type="entry name" value="Peptidase S8/S53 domain"/>
    <property type="match status" value="1"/>
</dbReference>
<evidence type="ECO:0000313" key="13">
    <source>
        <dbReference type="Proteomes" id="UP000664904"/>
    </source>
</evidence>
<feature type="region of interest" description="Disordered" evidence="8">
    <location>
        <begin position="1113"/>
        <end position="1373"/>
    </location>
</feature>
<dbReference type="PRINTS" id="PR00723">
    <property type="entry name" value="SUBTILISIN"/>
</dbReference>
<feature type="domain" description="Peptidase S8/S53" evidence="11">
    <location>
        <begin position="210"/>
        <end position="459"/>
    </location>
</feature>
<dbReference type="PANTHER" id="PTHR43806">
    <property type="entry name" value="PEPTIDASE S8"/>
    <property type="match status" value="1"/>
</dbReference>
<keyword evidence="13" id="KW-1185">Reference proteome</keyword>
<dbReference type="PROSITE" id="PS00138">
    <property type="entry name" value="SUBTILASE_SER"/>
    <property type="match status" value="1"/>
</dbReference>
<dbReference type="Pfam" id="PF02412">
    <property type="entry name" value="TSP_3"/>
    <property type="match status" value="2"/>
</dbReference>
<evidence type="ECO:0000256" key="6">
    <source>
        <dbReference type="PROSITE-ProRule" id="PRU01240"/>
    </source>
</evidence>
<feature type="active site" description="Charge relay system" evidence="6">
    <location>
        <position position="258"/>
    </location>
</feature>
<proteinExistence type="inferred from homology"/>
<dbReference type="InterPro" id="IPR003367">
    <property type="entry name" value="Thrombospondin_3-like_rpt"/>
</dbReference>
<dbReference type="PROSITE" id="PS00137">
    <property type="entry name" value="SUBTILASE_HIS"/>
    <property type="match status" value="1"/>
</dbReference>
<dbReference type="SUPFAM" id="SSF103647">
    <property type="entry name" value="TSP type-3 repeat"/>
    <property type="match status" value="1"/>
</dbReference>
<feature type="compositionally biased region" description="Acidic residues" evidence="8">
    <location>
        <begin position="1195"/>
        <end position="1222"/>
    </location>
</feature>
<evidence type="ECO:0000256" key="8">
    <source>
        <dbReference type="SAM" id="MobiDB-lite"/>
    </source>
</evidence>
<dbReference type="SUPFAM" id="SSF52743">
    <property type="entry name" value="Subtilisin-like"/>
    <property type="match status" value="1"/>
</dbReference>
<dbReference type="InterPro" id="IPR015500">
    <property type="entry name" value="Peptidase_S8_subtilisin-rel"/>
</dbReference>
<evidence type="ECO:0000256" key="10">
    <source>
        <dbReference type="SAM" id="SignalP"/>
    </source>
</evidence>
<keyword evidence="9" id="KW-0472">Membrane</keyword>
<dbReference type="InterPro" id="IPR036852">
    <property type="entry name" value="Peptidase_S8/S53_dom_sf"/>
</dbReference>
<evidence type="ECO:0000256" key="4">
    <source>
        <dbReference type="ARBA" id="ARBA00022801"/>
    </source>
</evidence>
<keyword evidence="2 6" id="KW-0645">Protease</keyword>
<keyword evidence="3 10" id="KW-0732">Signal</keyword>
<dbReference type="RefSeq" id="WP_208844626.1">
    <property type="nucleotide sequence ID" value="NZ_CP072134.1"/>
</dbReference>
<evidence type="ECO:0000256" key="1">
    <source>
        <dbReference type="ARBA" id="ARBA00011073"/>
    </source>
</evidence>
<dbReference type="Pfam" id="PF00082">
    <property type="entry name" value="Peptidase_S8"/>
    <property type="match status" value="1"/>
</dbReference>
<dbReference type="InterPro" id="IPR034213">
    <property type="entry name" value="S8_Vpr-like"/>
</dbReference>
<accession>A0A975DJR6</accession>
<organism evidence="12 13">
    <name type="scientific">Pseudoalteromonas xiamenensis</name>
    <dbReference type="NCBI Taxonomy" id="882626"/>
    <lineage>
        <taxon>Bacteria</taxon>
        <taxon>Pseudomonadati</taxon>
        <taxon>Pseudomonadota</taxon>
        <taxon>Gammaproteobacteria</taxon>
        <taxon>Alteromonadales</taxon>
        <taxon>Pseudoalteromonadaceae</taxon>
        <taxon>Pseudoalteromonas</taxon>
    </lineage>
</organism>
<dbReference type="GO" id="GO:0007155">
    <property type="term" value="P:cell adhesion"/>
    <property type="evidence" value="ECO:0007669"/>
    <property type="project" value="InterPro"/>
</dbReference>
<evidence type="ECO:0000256" key="9">
    <source>
        <dbReference type="SAM" id="Phobius"/>
    </source>
</evidence>
<feature type="compositionally biased region" description="Polar residues" evidence="8">
    <location>
        <begin position="1355"/>
        <end position="1370"/>
    </location>
</feature>
<dbReference type="InterPro" id="IPR050131">
    <property type="entry name" value="Peptidase_S8_subtilisin-like"/>
</dbReference>
<feature type="chain" id="PRO_5037317465" evidence="10">
    <location>
        <begin position="23"/>
        <end position="1395"/>
    </location>
</feature>
<feature type="active site" description="Charge relay system" evidence="6">
    <location>
        <position position="219"/>
    </location>
</feature>
<dbReference type="InterPro" id="IPR023828">
    <property type="entry name" value="Peptidase_S8_Ser-AS"/>
</dbReference>
<feature type="compositionally biased region" description="Acidic residues" evidence="8">
    <location>
        <begin position="1125"/>
        <end position="1138"/>
    </location>
</feature>
<dbReference type="InterPro" id="IPR023827">
    <property type="entry name" value="Peptidase_S8_Asp-AS"/>
</dbReference>
<keyword evidence="4 6" id="KW-0378">Hydrolase</keyword>
<evidence type="ECO:0000256" key="7">
    <source>
        <dbReference type="RuleBase" id="RU003355"/>
    </source>
</evidence>
<name>A0A975DJR6_9GAMM</name>
<dbReference type="EMBL" id="CP072134">
    <property type="protein sequence ID" value="QTH73007.1"/>
    <property type="molecule type" value="Genomic_DNA"/>
</dbReference>
<dbReference type="PROSITE" id="PS51892">
    <property type="entry name" value="SUBTILASE"/>
    <property type="match status" value="1"/>
</dbReference>